<proteinExistence type="predicted"/>
<evidence type="ECO:0000313" key="1">
    <source>
        <dbReference type="EMBL" id="PSR83789.1"/>
    </source>
</evidence>
<protein>
    <submittedName>
        <fullName evidence="1">Uncharacterized protein</fullName>
    </submittedName>
</protein>
<organism evidence="1 2">
    <name type="scientific">Coniella lustricola</name>
    <dbReference type="NCBI Taxonomy" id="2025994"/>
    <lineage>
        <taxon>Eukaryota</taxon>
        <taxon>Fungi</taxon>
        <taxon>Dikarya</taxon>
        <taxon>Ascomycota</taxon>
        <taxon>Pezizomycotina</taxon>
        <taxon>Sordariomycetes</taxon>
        <taxon>Sordariomycetidae</taxon>
        <taxon>Diaporthales</taxon>
        <taxon>Schizoparmaceae</taxon>
        <taxon>Coniella</taxon>
    </lineage>
</organism>
<dbReference type="EMBL" id="KZ678454">
    <property type="protein sequence ID" value="PSR83789.1"/>
    <property type="molecule type" value="Genomic_DNA"/>
</dbReference>
<name>A0A2T3A6N5_9PEZI</name>
<keyword evidence="2" id="KW-1185">Reference proteome</keyword>
<dbReference type="AlphaFoldDB" id="A0A2T3A6N5"/>
<dbReference type="Proteomes" id="UP000241462">
    <property type="component" value="Unassembled WGS sequence"/>
</dbReference>
<reference evidence="1 2" key="1">
    <citation type="journal article" date="2018" name="Mycol. Prog.">
        <title>Coniella lustricola, a new species from submerged detritus.</title>
        <authorList>
            <person name="Raudabaugh D.B."/>
            <person name="Iturriaga T."/>
            <person name="Carver A."/>
            <person name="Mondo S."/>
            <person name="Pangilinan J."/>
            <person name="Lipzen A."/>
            <person name="He G."/>
            <person name="Amirebrahimi M."/>
            <person name="Grigoriev I.V."/>
            <person name="Miller A.N."/>
        </authorList>
    </citation>
    <scope>NUCLEOTIDE SEQUENCE [LARGE SCALE GENOMIC DNA]</scope>
    <source>
        <strain evidence="1 2">B22-T-1</strain>
    </source>
</reference>
<dbReference type="InParanoid" id="A0A2T3A6N5"/>
<evidence type="ECO:0000313" key="2">
    <source>
        <dbReference type="Proteomes" id="UP000241462"/>
    </source>
</evidence>
<sequence>MPKLQSFIRITNVLGQCHPLTLEHARRDEKSKHYLNASCRRYYPPSAFVSSHCLTWHCMAWEKAMVVVAFQ</sequence>
<accession>A0A2T3A6N5</accession>
<gene>
    <name evidence="1" type="ORF">BD289DRAFT_435449</name>
</gene>